<evidence type="ECO:0000313" key="2">
    <source>
        <dbReference type="EMBL" id="UXD88954.1"/>
    </source>
</evidence>
<reference evidence="3" key="1">
    <citation type="submission" date="2020-06" db="EMBL/GenBank/DDBJ databases">
        <title>Thalassolituus marinus alknpb1M-1, a hydrocarbon-degrading bacterium isolated from the deep-sea overlying water using an in-situ strategy from the South China Sea basin.</title>
        <authorList>
            <person name="Dong C."/>
            <person name="Chen Y."/>
            <person name="Shao Z."/>
        </authorList>
    </citation>
    <scope>NUCLEOTIDE SEQUENCE [LARGE SCALE GENOMIC DNA]</scope>
    <source>
        <strain evidence="3">alknpb1M-1</strain>
    </source>
</reference>
<protein>
    <recommendedName>
        <fullName evidence="4">Heavy-metal-binding protein</fullName>
    </recommendedName>
</protein>
<accession>A0ABY6AD35</accession>
<dbReference type="Proteomes" id="UP001065322">
    <property type="component" value="Chromosome"/>
</dbReference>
<keyword evidence="1" id="KW-0732">Signal</keyword>
<sequence length="130" mass="14284">MKLKPLVATLLLWAAGHVAAEQSKAPWYGTLTTDSVPFTGCEVMRISPFSGSWSFFNSTPEQVRQTFKESRTRLENEARAAGFHALVGFQTDWMGGAGALDYTRNHTQYHDVLVTGVMALSATGVELKCK</sequence>
<dbReference type="RefSeq" id="WP_260997635.1">
    <property type="nucleotide sequence ID" value="NZ_CP054475.1"/>
</dbReference>
<organism evidence="2 3">
    <name type="scientific">Thalassolituus hydrocarboniclasticus</name>
    <dbReference type="NCBI Taxonomy" id="2742796"/>
    <lineage>
        <taxon>Bacteria</taxon>
        <taxon>Pseudomonadati</taxon>
        <taxon>Pseudomonadota</taxon>
        <taxon>Gammaproteobacteria</taxon>
        <taxon>Oceanospirillales</taxon>
        <taxon>Oceanospirillaceae</taxon>
        <taxon>Thalassolituus</taxon>
    </lineage>
</organism>
<keyword evidence="3" id="KW-1185">Reference proteome</keyword>
<name>A0ABY6AD35_9GAMM</name>
<dbReference type="EMBL" id="CP054475">
    <property type="protein sequence ID" value="UXD88954.1"/>
    <property type="molecule type" value="Genomic_DNA"/>
</dbReference>
<evidence type="ECO:0000256" key="1">
    <source>
        <dbReference type="SAM" id="SignalP"/>
    </source>
</evidence>
<feature type="signal peptide" evidence="1">
    <location>
        <begin position="1"/>
        <end position="20"/>
    </location>
</feature>
<evidence type="ECO:0008006" key="4">
    <source>
        <dbReference type="Google" id="ProtNLM"/>
    </source>
</evidence>
<feature type="chain" id="PRO_5045189559" description="Heavy-metal-binding protein" evidence="1">
    <location>
        <begin position="21"/>
        <end position="130"/>
    </location>
</feature>
<gene>
    <name evidence="2" type="ORF">HUF19_16565</name>
</gene>
<proteinExistence type="predicted"/>
<evidence type="ECO:0000313" key="3">
    <source>
        <dbReference type="Proteomes" id="UP001065322"/>
    </source>
</evidence>